<organism evidence="1 2">
    <name type="scientific">Gossypium gossypioides</name>
    <name type="common">Mexican cotton</name>
    <name type="synonym">Selera gossypioides</name>
    <dbReference type="NCBI Taxonomy" id="34282"/>
    <lineage>
        <taxon>Eukaryota</taxon>
        <taxon>Viridiplantae</taxon>
        <taxon>Streptophyta</taxon>
        <taxon>Embryophyta</taxon>
        <taxon>Tracheophyta</taxon>
        <taxon>Spermatophyta</taxon>
        <taxon>Magnoliopsida</taxon>
        <taxon>eudicotyledons</taxon>
        <taxon>Gunneridae</taxon>
        <taxon>Pentapetalae</taxon>
        <taxon>rosids</taxon>
        <taxon>malvids</taxon>
        <taxon>Malvales</taxon>
        <taxon>Malvaceae</taxon>
        <taxon>Malvoideae</taxon>
        <taxon>Gossypium</taxon>
    </lineage>
</organism>
<dbReference type="Proteomes" id="UP000593579">
    <property type="component" value="Unassembled WGS sequence"/>
</dbReference>
<name>A0A7J9D053_GOSGO</name>
<keyword evidence="2" id="KW-1185">Reference proteome</keyword>
<reference evidence="1 2" key="1">
    <citation type="journal article" date="2019" name="Genome Biol. Evol.">
        <title>Insights into the evolution of the New World diploid cottons (Gossypium, subgenus Houzingenia) based on genome sequencing.</title>
        <authorList>
            <person name="Grover C.E."/>
            <person name="Arick M.A. 2nd"/>
            <person name="Thrash A."/>
            <person name="Conover J.L."/>
            <person name="Sanders W.S."/>
            <person name="Peterson D.G."/>
            <person name="Frelichowski J.E."/>
            <person name="Scheffler J.A."/>
            <person name="Scheffler B.E."/>
            <person name="Wendel J.F."/>
        </authorList>
    </citation>
    <scope>NUCLEOTIDE SEQUENCE [LARGE SCALE GENOMIC DNA]</scope>
    <source>
        <strain evidence="1">5</strain>
        <tissue evidence="1">Leaf</tissue>
    </source>
</reference>
<dbReference type="AlphaFoldDB" id="A0A7J9D053"/>
<accession>A0A7J9D053</accession>
<evidence type="ECO:0000313" key="1">
    <source>
        <dbReference type="EMBL" id="MBA0754129.1"/>
    </source>
</evidence>
<protein>
    <submittedName>
        <fullName evidence="1">Uncharacterized protein</fullName>
    </submittedName>
</protein>
<evidence type="ECO:0000313" key="2">
    <source>
        <dbReference type="Proteomes" id="UP000593579"/>
    </source>
</evidence>
<proteinExistence type="predicted"/>
<comment type="caution">
    <text evidence="1">The sequence shown here is derived from an EMBL/GenBank/DDBJ whole genome shotgun (WGS) entry which is preliminary data.</text>
</comment>
<dbReference type="EMBL" id="JABEZY010259997">
    <property type="protein sequence ID" value="MBA0754129.1"/>
    <property type="molecule type" value="Genomic_DNA"/>
</dbReference>
<gene>
    <name evidence="1" type="ORF">Gogos_005379</name>
</gene>
<sequence>MLQNLCMLSRFFVTLNCLQIKQPQPQPMFQKDTLLCMMRRAKRRSS</sequence>